<feature type="domain" description="N-acetyltransferase" evidence="1">
    <location>
        <begin position="4"/>
        <end position="177"/>
    </location>
</feature>
<dbReference type="Proteomes" id="UP000327194">
    <property type="component" value="Chromosome"/>
</dbReference>
<reference evidence="3 5" key="2">
    <citation type="submission" date="2019-10" db="EMBL/GenBank/DDBJ databases">
        <title>Genome sequencing of Lactobacillus fructivorans.</title>
        <authorList>
            <person name="Kim K."/>
        </authorList>
    </citation>
    <scope>NUCLEOTIDE SEQUENCE [LARGE SCALE GENOMIC DNA]</scope>
    <source>
        <strain evidence="3 5">LF543</strain>
    </source>
</reference>
<dbReference type="Gene3D" id="3.40.630.30">
    <property type="match status" value="1"/>
</dbReference>
<evidence type="ECO:0000313" key="5">
    <source>
        <dbReference type="Proteomes" id="UP000327194"/>
    </source>
</evidence>
<evidence type="ECO:0000259" key="1">
    <source>
        <dbReference type="PROSITE" id="PS51186"/>
    </source>
</evidence>
<dbReference type="EMBL" id="JOJZ01000006">
    <property type="protein sequence ID" value="KID42683.1"/>
    <property type="molecule type" value="Genomic_DNA"/>
</dbReference>
<dbReference type="OrthoDB" id="9796381at2"/>
<dbReference type="GeneID" id="74912723"/>
<dbReference type="SUPFAM" id="SSF55729">
    <property type="entry name" value="Acyl-CoA N-acyltransferases (Nat)"/>
    <property type="match status" value="1"/>
</dbReference>
<dbReference type="InterPro" id="IPR050276">
    <property type="entry name" value="MshD_Acetyltransferase"/>
</dbReference>
<gene>
    <name evidence="3" type="ORF">LF543_06535</name>
    <name evidence="2" type="ORF">LfDm3_0014</name>
</gene>
<dbReference type="PANTHER" id="PTHR43617">
    <property type="entry name" value="L-AMINO ACID N-ACETYLTRANSFERASE"/>
    <property type="match status" value="1"/>
</dbReference>
<protein>
    <submittedName>
        <fullName evidence="3">GNAT family N-acetyltransferase</fullName>
    </submittedName>
    <submittedName>
        <fullName evidence="2">Histone acetyltransferase HPA2 and related acetyltransferase</fullName>
    </submittedName>
</protein>
<dbReference type="PANTHER" id="PTHR43617:SF20">
    <property type="entry name" value="N-ALPHA-ACETYLTRANSFERASE RIMI"/>
    <property type="match status" value="1"/>
</dbReference>
<dbReference type="AlphaFoldDB" id="A0A0C1Q463"/>
<organism evidence="2 4">
    <name type="scientific">Fructilactobacillus fructivorans</name>
    <dbReference type="NCBI Taxonomy" id="1614"/>
    <lineage>
        <taxon>Bacteria</taxon>
        <taxon>Bacillati</taxon>
        <taxon>Bacillota</taxon>
        <taxon>Bacilli</taxon>
        <taxon>Lactobacillales</taxon>
        <taxon>Lactobacillaceae</taxon>
        <taxon>Fructilactobacillus</taxon>
    </lineage>
</organism>
<evidence type="ECO:0000313" key="3">
    <source>
        <dbReference type="EMBL" id="QFX93212.1"/>
    </source>
</evidence>
<dbReference type="Proteomes" id="UP000031397">
    <property type="component" value="Unassembled WGS sequence"/>
</dbReference>
<accession>A0A0C1Q463</accession>
<dbReference type="CDD" id="cd04301">
    <property type="entry name" value="NAT_SF"/>
    <property type="match status" value="1"/>
</dbReference>
<keyword evidence="2" id="KW-0808">Transferase</keyword>
<evidence type="ECO:0000313" key="4">
    <source>
        <dbReference type="Proteomes" id="UP000031397"/>
    </source>
</evidence>
<dbReference type="PROSITE" id="PS51186">
    <property type="entry name" value="GNAT"/>
    <property type="match status" value="1"/>
</dbReference>
<proteinExistence type="predicted"/>
<dbReference type="InterPro" id="IPR000182">
    <property type="entry name" value="GNAT_dom"/>
</dbReference>
<reference evidence="2 4" key="1">
    <citation type="submission" date="2014-06" db="EMBL/GenBank/DDBJ databases">
        <title>Functional and comparative genomic analyses of the Drosophila gut microbiota identify candidate symbiosis factors.</title>
        <authorList>
            <person name="Newell P.D."/>
            <person name="Chaston J.M."/>
            <person name="Douglas A.E."/>
        </authorList>
    </citation>
    <scope>NUCLEOTIDE SEQUENCE [LARGE SCALE GENOMIC DNA]</scope>
    <source>
        <strain evidence="2 4">DmCS_002</strain>
    </source>
</reference>
<dbReference type="PATRIC" id="fig|1614.7.peg.6"/>
<dbReference type="RefSeq" id="WP_010022056.1">
    <property type="nucleotide sequence ID" value="NZ_AZDS01000006.1"/>
</dbReference>
<dbReference type="KEGG" id="lfv:LF543_06535"/>
<dbReference type="EMBL" id="CP045562">
    <property type="protein sequence ID" value="QFX93212.1"/>
    <property type="molecule type" value="Genomic_DNA"/>
</dbReference>
<keyword evidence="4" id="KW-1185">Reference proteome</keyword>
<dbReference type="InterPro" id="IPR016181">
    <property type="entry name" value="Acyl_CoA_acyltransferase"/>
</dbReference>
<dbReference type="Pfam" id="PF00583">
    <property type="entry name" value="Acetyltransf_1"/>
    <property type="match status" value="1"/>
</dbReference>
<evidence type="ECO:0000313" key="2">
    <source>
        <dbReference type="EMBL" id="KID42683.1"/>
    </source>
</evidence>
<name>A0A0C1Q463_9LACO</name>
<sequence>MSTIYVRKATEADLDDIYTIIKNAKKFLGEQGIDQWQSDYPSEDDLARDVKFGISYVLDVDGQVAGTATLHLGIDPDYLHLEGGEWANGDQGHYSAIHRIAVSNDYRGQGLASKFISGLFTISSLRGFKDVRIDTHPDNKGMQHVILSNGFTKRGTIYANGKRNHGTERFAYQIELK</sequence>
<dbReference type="GO" id="GO:0016747">
    <property type="term" value="F:acyltransferase activity, transferring groups other than amino-acyl groups"/>
    <property type="evidence" value="ECO:0007669"/>
    <property type="project" value="InterPro"/>
</dbReference>